<dbReference type="Gene3D" id="1.10.640.10">
    <property type="entry name" value="Haem peroxidase domain superfamily, animal type"/>
    <property type="match status" value="1"/>
</dbReference>
<keyword evidence="4" id="KW-0479">Metal-binding</keyword>
<dbReference type="InterPro" id="IPR019791">
    <property type="entry name" value="Haem_peroxidase_animal"/>
</dbReference>
<reference evidence="8" key="1">
    <citation type="submission" date="2021-02" db="EMBL/GenBank/DDBJ databases">
        <authorList>
            <person name="Nowell W R."/>
        </authorList>
    </citation>
    <scope>NUCLEOTIDE SEQUENCE</scope>
</reference>
<evidence type="ECO:0000256" key="4">
    <source>
        <dbReference type="PIRSR" id="PIRSR619791-2"/>
    </source>
</evidence>
<proteinExistence type="predicted"/>
<protein>
    <recommendedName>
        <fullName evidence="10">Peroxidase</fullName>
    </recommendedName>
</protein>
<dbReference type="AlphaFoldDB" id="A0A815CAW3"/>
<feature type="coiled-coil region" evidence="5">
    <location>
        <begin position="62"/>
        <end position="89"/>
    </location>
</feature>
<dbReference type="GO" id="GO:0006979">
    <property type="term" value="P:response to oxidative stress"/>
    <property type="evidence" value="ECO:0007669"/>
    <property type="project" value="InterPro"/>
</dbReference>
<dbReference type="GO" id="GO:0005576">
    <property type="term" value="C:extracellular region"/>
    <property type="evidence" value="ECO:0007669"/>
    <property type="project" value="UniProtKB-SubCell"/>
</dbReference>
<evidence type="ECO:0000256" key="2">
    <source>
        <dbReference type="ARBA" id="ARBA00022525"/>
    </source>
</evidence>
<keyword evidence="3" id="KW-0325">Glycoprotein</keyword>
<evidence type="ECO:0000313" key="7">
    <source>
        <dbReference type="EMBL" id="CAF1014510.1"/>
    </source>
</evidence>
<sequence>MRAVLFLILTSFITGIKQQQQQHSSIPTDNSHIDHHDDVPIPVPQCFTTDLVPSFLKPHVVEHVLQMKLEEEEAKLVKERERNININNDDILDFEEMQLRTDIHNGALMARAATKVADELLFQFSCLTNGSVTDIVDNFLKKIPLPTDFCAYRSDPSCKDLTNYRTITGVCNNLQRPYQGSSQTAYGRLLPPIYDDGIRTPRAKSVLGGPLPPCREISLAMGSKPHFDPVINNLWVTYGQFLVHDITFAAPVTDSGRTPISSCGCDSRDTDMCSVIEIAANDPFMAGQKCLAVPATAQAFPNQICSLSVKEQLNGNSHYIDLSVTYGSTRQTAFDIRAGADGLMKTMRKVGFRFELPPGQRDGRSCIDATETNKCFAGGDSRLMENSILSGIQAQWLRLHNKFATELARIRPEWRSQDTILYEEAKKILSALHQRYTYEEWLPILIGETTAQQYVGDKTLFTEYDPSMPGVVFNEAATAVLRLHTFVRDLITRCKPNGQMIDQLWFNEISSRCKFAYDTTTNGLDSFLCGALYDYGFAGDTNYAQQIHHRLFESRNHQGETRRSDIVSLNICRGRQHGIPGYNAYREFCGLRRVRRFEGFLDTMNFDSVRTLQMIYKHPDDVDLFVGANHETHLSDALVGPVSACIIGIQFRHLKYGDRLFYTHRGEFTLEQLMTIKKYSYNCFICHSTDIDEVAQNPFRPPDEKTNPLQPCSQCPSFDFTPWHAASTN</sequence>
<evidence type="ECO:0000256" key="3">
    <source>
        <dbReference type="ARBA" id="ARBA00023180"/>
    </source>
</evidence>
<feature type="binding site" description="axial binding residue" evidence="4">
    <location>
        <position position="484"/>
    </location>
    <ligand>
        <name>heme b</name>
        <dbReference type="ChEBI" id="CHEBI:60344"/>
    </ligand>
    <ligandPart>
        <name>Fe</name>
        <dbReference type="ChEBI" id="CHEBI:18248"/>
    </ligandPart>
</feature>
<keyword evidence="4" id="KW-0408">Iron</keyword>
<evidence type="ECO:0000256" key="6">
    <source>
        <dbReference type="SAM" id="SignalP"/>
    </source>
</evidence>
<feature type="signal peptide" evidence="6">
    <location>
        <begin position="1"/>
        <end position="18"/>
    </location>
</feature>
<comment type="caution">
    <text evidence="8">The sequence shown here is derived from an EMBL/GenBank/DDBJ whole genome shotgun (WGS) entry which is preliminary data.</text>
</comment>
<dbReference type="EMBL" id="CAJNOR010002370">
    <property type="protein sequence ID" value="CAF1284764.1"/>
    <property type="molecule type" value="Genomic_DNA"/>
</dbReference>
<dbReference type="Proteomes" id="UP000663828">
    <property type="component" value="Unassembled WGS sequence"/>
</dbReference>
<accession>A0A815CAW3</accession>
<comment type="subcellular location">
    <subcellularLocation>
        <location evidence="1">Secreted</location>
    </subcellularLocation>
</comment>
<gene>
    <name evidence="7" type="ORF">EDS130_LOCUS15567</name>
    <name evidence="8" type="ORF">XAT740_LOCUS28012</name>
</gene>
<keyword evidence="4" id="KW-0349">Heme</keyword>
<dbReference type="OrthoDB" id="823504at2759"/>
<dbReference type="Pfam" id="PF03098">
    <property type="entry name" value="An_peroxidase"/>
    <property type="match status" value="1"/>
</dbReference>
<evidence type="ECO:0000256" key="1">
    <source>
        <dbReference type="ARBA" id="ARBA00004613"/>
    </source>
</evidence>
<keyword evidence="9" id="KW-1185">Reference proteome</keyword>
<dbReference type="PANTHER" id="PTHR11475">
    <property type="entry name" value="OXIDASE/PEROXIDASE"/>
    <property type="match status" value="1"/>
</dbReference>
<dbReference type="SUPFAM" id="SSF48113">
    <property type="entry name" value="Heme-dependent peroxidases"/>
    <property type="match status" value="1"/>
</dbReference>
<organism evidence="8 9">
    <name type="scientific">Adineta ricciae</name>
    <name type="common">Rotifer</name>
    <dbReference type="NCBI Taxonomy" id="249248"/>
    <lineage>
        <taxon>Eukaryota</taxon>
        <taxon>Metazoa</taxon>
        <taxon>Spiralia</taxon>
        <taxon>Gnathifera</taxon>
        <taxon>Rotifera</taxon>
        <taxon>Eurotatoria</taxon>
        <taxon>Bdelloidea</taxon>
        <taxon>Adinetida</taxon>
        <taxon>Adinetidae</taxon>
        <taxon>Adineta</taxon>
    </lineage>
</organism>
<dbReference type="Proteomes" id="UP000663852">
    <property type="component" value="Unassembled WGS sequence"/>
</dbReference>
<keyword evidence="5" id="KW-0175">Coiled coil</keyword>
<feature type="chain" id="PRO_5036227039" description="Peroxidase" evidence="6">
    <location>
        <begin position="19"/>
        <end position="729"/>
    </location>
</feature>
<dbReference type="EMBL" id="CAJNOJ010000066">
    <property type="protein sequence ID" value="CAF1014510.1"/>
    <property type="molecule type" value="Genomic_DNA"/>
</dbReference>
<dbReference type="InterPro" id="IPR010255">
    <property type="entry name" value="Haem_peroxidase_sf"/>
</dbReference>
<dbReference type="PRINTS" id="PR00457">
    <property type="entry name" value="ANPEROXIDASE"/>
</dbReference>
<dbReference type="GO" id="GO:0004601">
    <property type="term" value="F:peroxidase activity"/>
    <property type="evidence" value="ECO:0007669"/>
    <property type="project" value="InterPro"/>
</dbReference>
<keyword evidence="6" id="KW-0732">Signal</keyword>
<evidence type="ECO:0000313" key="8">
    <source>
        <dbReference type="EMBL" id="CAF1284764.1"/>
    </source>
</evidence>
<dbReference type="PANTHER" id="PTHR11475:SF4">
    <property type="entry name" value="CHORION PEROXIDASE"/>
    <property type="match status" value="1"/>
</dbReference>
<evidence type="ECO:0000256" key="5">
    <source>
        <dbReference type="SAM" id="Coils"/>
    </source>
</evidence>
<dbReference type="GO" id="GO:0020037">
    <property type="term" value="F:heme binding"/>
    <property type="evidence" value="ECO:0007669"/>
    <property type="project" value="InterPro"/>
</dbReference>
<dbReference type="PROSITE" id="PS50292">
    <property type="entry name" value="PEROXIDASE_3"/>
    <property type="match status" value="1"/>
</dbReference>
<name>A0A815CAW3_ADIRI</name>
<keyword evidence="2" id="KW-0964">Secreted</keyword>
<evidence type="ECO:0000313" key="9">
    <source>
        <dbReference type="Proteomes" id="UP000663828"/>
    </source>
</evidence>
<evidence type="ECO:0008006" key="10">
    <source>
        <dbReference type="Google" id="ProtNLM"/>
    </source>
</evidence>
<dbReference type="InterPro" id="IPR037120">
    <property type="entry name" value="Haem_peroxidase_sf_animal"/>
</dbReference>
<dbReference type="GO" id="GO:0046872">
    <property type="term" value="F:metal ion binding"/>
    <property type="evidence" value="ECO:0007669"/>
    <property type="project" value="UniProtKB-KW"/>
</dbReference>